<name>A0A391NUM0_9EUKA</name>
<dbReference type="AlphaFoldDB" id="A0A391NUM0"/>
<comment type="caution">
    <text evidence="1">The sequence shown here is derived from an EMBL/GenBank/DDBJ whole genome shotgun (WGS) entry which is preliminary data.</text>
</comment>
<accession>A0A391NUM0</accession>
<reference evidence="1 2" key="1">
    <citation type="journal article" date="2018" name="PLoS ONE">
        <title>The draft genome of Kipferlia bialata reveals reductive genome evolution in fornicate parasites.</title>
        <authorList>
            <person name="Tanifuji G."/>
            <person name="Takabayashi S."/>
            <person name="Kume K."/>
            <person name="Takagi M."/>
            <person name="Nakayama T."/>
            <person name="Kamikawa R."/>
            <person name="Inagaki Y."/>
            <person name="Hashimoto T."/>
        </authorList>
    </citation>
    <scope>NUCLEOTIDE SEQUENCE [LARGE SCALE GENOMIC DNA]</scope>
    <source>
        <strain evidence="1">NY0173</strain>
    </source>
</reference>
<sequence>MTSPLHWNLSLSQGLYNQTLSGDTDGTVTTSSNCMLGDVYYKVGHGVEVGIYTPDGCIGTAAGYDSDTNRAYVTQTSVVPSLEEYIPTDTTGPVSINVTASLPWYKQYAINTASCFCVDYELTAIANADGTFALEHKWSLNHRRAAYGLALIGAVVAYSNPVTAPVGVGAGAYALFLGTPSVAVGGETTTALIDDLTHLMERPGPLDQVAIQTRMDTLYQASVGGFSSVPSSIEGLAAVVGEYPAPFTYESEGTGPQVLDVSSFAAHPPVISPITVPPTGARRIVEDLNRRSPNWGHEVAGRFNSRADKSFRNLVFDTGAVLTGTGCTATLSFGAGQLAFLGPSLAIGGVGLVLVGCSRISRRSVGEGAFAYGDKVIKIKRTRRRRPLARNLNRVFLSCEGREVVLTNDHINQPGFTAGLNGLAEKLGVPGPQYMLPVEYIFHDDIRNPSVTVRLSNQYLSDIRTMYSCLPSSVQPTVPSGETQLFGAVCLSTDPDVYPTVATVDSVPMVRFKVLVNVLAVIEYRVEADEAWVEASDATPLLIGTPVAMAVVFDSATQQYTLRVSENHSVPLGASLDRVALGSESARVAM</sequence>
<gene>
    <name evidence="1" type="ORF">KIPB_001731</name>
</gene>
<evidence type="ECO:0000313" key="1">
    <source>
        <dbReference type="EMBL" id="GCA62173.1"/>
    </source>
</evidence>
<dbReference type="Proteomes" id="UP000265618">
    <property type="component" value="Unassembled WGS sequence"/>
</dbReference>
<dbReference type="EMBL" id="BDIP01000257">
    <property type="protein sequence ID" value="GCA62173.1"/>
    <property type="molecule type" value="Genomic_DNA"/>
</dbReference>
<organism evidence="1 2">
    <name type="scientific">Kipferlia bialata</name>
    <dbReference type="NCBI Taxonomy" id="797122"/>
    <lineage>
        <taxon>Eukaryota</taxon>
        <taxon>Metamonada</taxon>
        <taxon>Carpediemonas-like organisms</taxon>
        <taxon>Kipferlia</taxon>
    </lineage>
</organism>
<protein>
    <submittedName>
        <fullName evidence="1">Uncharacterized protein</fullName>
    </submittedName>
</protein>
<keyword evidence="2" id="KW-1185">Reference proteome</keyword>
<evidence type="ECO:0000313" key="2">
    <source>
        <dbReference type="Proteomes" id="UP000265618"/>
    </source>
</evidence>
<proteinExistence type="predicted"/>